<evidence type="ECO:0000313" key="4">
    <source>
        <dbReference type="Proteomes" id="UP001150941"/>
    </source>
</evidence>
<feature type="compositionally biased region" description="Basic and acidic residues" evidence="1">
    <location>
        <begin position="149"/>
        <end position="163"/>
    </location>
</feature>
<dbReference type="EMBL" id="JAPQKS010000007">
    <property type="protein sequence ID" value="KAJ5220039.1"/>
    <property type="molecule type" value="Genomic_DNA"/>
</dbReference>
<feature type="compositionally biased region" description="Basic and acidic residues" evidence="1">
    <location>
        <begin position="195"/>
        <end position="214"/>
    </location>
</feature>
<dbReference type="GO" id="GO:0003677">
    <property type="term" value="F:DNA binding"/>
    <property type="evidence" value="ECO:0007669"/>
    <property type="project" value="InterPro"/>
</dbReference>
<dbReference type="SMART" id="SM00719">
    <property type="entry name" value="Plus3"/>
    <property type="match status" value="1"/>
</dbReference>
<name>A0A9W9TF26_9EURO</name>
<feature type="compositionally biased region" description="Acidic residues" evidence="1">
    <location>
        <begin position="180"/>
        <end position="194"/>
    </location>
</feature>
<organism evidence="3 4">
    <name type="scientific">Penicillium chermesinum</name>
    <dbReference type="NCBI Taxonomy" id="63820"/>
    <lineage>
        <taxon>Eukaryota</taxon>
        <taxon>Fungi</taxon>
        <taxon>Dikarya</taxon>
        <taxon>Ascomycota</taxon>
        <taxon>Pezizomycotina</taxon>
        <taxon>Eurotiomycetes</taxon>
        <taxon>Eurotiomycetidae</taxon>
        <taxon>Eurotiales</taxon>
        <taxon>Aspergillaceae</taxon>
        <taxon>Penicillium</taxon>
    </lineage>
</organism>
<dbReference type="Gene3D" id="3.90.70.200">
    <property type="entry name" value="Plus-3 domain"/>
    <property type="match status" value="1"/>
</dbReference>
<keyword evidence="4" id="KW-1185">Reference proteome</keyword>
<gene>
    <name evidence="3" type="ORF">N7468_009243</name>
</gene>
<dbReference type="SUPFAM" id="SSF159042">
    <property type="entry name" value="Plus3-like"/>
    <property type="match status" value="1"/>
</dbReference>
<accession>A0A9W9TF26</accession>
<sequence>MGRKGTAKPVRRPKAARDDEEGEISDAESAPMSESDSDAGDGPEDEDRPIFPYEKLYYSAKEKSEIMAMPEIQREELLSERAQQVDRYNQDLALRRLLASREREEQRAAKMVKRKAGSAGLDDTQRKSSRQKTTLGGRKVGEASGAIEAYKRQREQKGKRDQVRGPGTTQTRRRSRSAVSDEDEDADAESDLELDDRVGRSPSIPKDDPPAELRDINRARVGRSNFAQVCFYPGFEDAITDCYARVNIGPHHETGVNEYRLCLITGFTEGKPYAMEAPNGRDFVTNQYAKLAHGKAAEYNRYRKTLAVEDIKMATKTKLAIKVADINRLINHQFTKEELTEKLRKQGALSFKANVRKRFDLERDMQFAKANGDYERAEELQKELNQILNPNLSWGTSLNKQPADKTLTEAERVHQINLRNQKLNYENVRRAQLEERKAARKAAAAVARGEAVADPFMRVRTVAKTHHDVSDKPKETAVKTETPAEDTPKKPSVTPSKASTPSGTTPNKRKTNFMITYAKNDDENIAALDLDIDIDI</sequence>
<feature type="region of interest" description="Disordered" evidence="1">
    <location>
        <begin position="103"/>
        <end position="214"/>
    </location>
</feature>
<comment type="caution">
    <text evidence="3">The sequence shown here is derived from an EMBL/GenBank/DDBJ whole genome shotgun (WGS) entry which is preliminary data.</text>
</comment>
<dbReference type="OrthoDB" id="166375at2759"/>
<evidence type="ECO:0000313" key="3">
    <source>
        <dbReference type="EMBL" id="KAJ5220039.1"/>
    </source>
</evidence>
<evidence type="ECO:0000259" key="2">
    <source>
        <dbReference type="PROSITE" id="PS51360"/>
    </source>
</evidence>
<protein>
    <recommendedName>
        <fullName evidence="2">Plus3 domain-containing protein</fullName>
    </recommendedName>
</protein>
<evidence type="ECO:0000256" key="1">
    <source>
        <dbReference type="SAM" id="MobiDB-lite"/>
    </source>
</evidence>
<feature type="region of interest" description="Disordered" evidence="1">
    <location>
        <begin position="1"/>
        <end position="51"/>
    </location>
</feature>
<dbReference type="Pfam" id="PF03126">
    <property type="entry name" value="Plus-3"/>
    <property type="match status" value="1"/>
</dbReference>
<dbReference type="RefSeq" id="XP_058326869.1">
    <property type="nucleotide sequence ID" value="XM_058478539.1"/>
</dbReference>
<dbReference type="Proteomes" id="UP001150941">
    <property type="component" value="Unassembled WGS sequence"/>
</dbReference>
<feature type="domain" description="Plus3" evidence="2">
    <location>
        <begin position="210"/>
        <end position="331"/>
    </location>
</feature>
<feature type="region of interest" description="Disordered" evidence="1">
    <location>
        <begin position="463"/>
        <end position="511"/>
    </location>
</feature>
<feature type="compositionally biased region" description="Basic and acidic residues" evidence="1">
    <location>
        <begin position="465"/>
        <end position="478"/>
    </location>
</feature>
<dbReference type="AlphaFoldDB" id="A0A9W9TF26"/>
<reference evidence="3" key="2">
    <citation type="journal article" date="2023" name="IMA Fungus">
        <title>Comparative genomic study of the Penicillium genus elucidates a diverse pangenome and 15 lateral gene transfer events.</title>
        <authorList>
            <person name="Petersen C."/>
            <person name="Sorensen T."/>
            <person name="Nielsen M.R."/>
            <person name="Sondergaard T.E."/>
            <person name="Sorensen J.L."/>
            <person name="Fitzpatrick D.A."/>
            <person name="Frisvad J.C."/>
            <person name="Nielsen K.L."/>
        </authorList>
    </citation>
    <scope>NUCLEOTIDE SEQUENCE</scope>
    <source>
        <strain evidence="3">IBT 19713</strain>
    </source>
</reference>
<feature type="compositionally biased region" description="Acidic residues" evidence="1">
    <location>
        <begin position="35"/>
        <end position="47"/>
    </location>
</feature>
<dbReference type="InterPro" id="IPR004343">
    <property type="entry name" value="Plus-3_dom"/>
</dbReference>
<dbReference type="PROSITE" id="PS51360">
    <property type="entry name" value="PLUS3"/>
    <property type="match status" value="1"/>
</dbReference>
<feature type="compositionally biased region" description="Polar residues" evidence="1">
    <location>
        <begin position="493"/>
        <end position="506"/>
    </location>
</feature>
<dbReference type="GeneID" id="83205842"/>
<dbReference type="InterPro" id="IPR036128">
    <property type="entry name" value="Plus3-like_sf"/>
</dbReference>
<feature type="compositionally biased region" description="Basic residues" evidence="1">
    <location>
        <begin position="1"/>
        <end position="14"/>
    </location>
</feature>
<reference evidence="3" key="1">
    <citation type="submission" date="2022-11" db="EMBL/GenBank/DDBJ databases">
        <authorList>
            <person name="Petersen C."/>
        </authorList>
    </citation>
    <scope>NUCLEOTIDE SEQUENCE</scope>
    <source>
        <strain evidence="3">IBT 19713</strain>
    </source>
</reference>
<proteinExistence type="predicted"/>